<dbReference type="InterPro" id="IPR025329">
    <property type="entry name" value="DUF4235"/>
</dbReference>
<organism evidence="1 2">
    <name type="scientific">Nesterenkonia rhizosphaerae</name>
    <dbReference type="NCBI Taxonomy" id="1348272"/>
    <lineage>
        <taxon>Bacteria</taxon>
        <taxon>Bacillati</taxon>
        <taxon>Actinomycetota</taxon>
        <taxon>Actinomycetes</taxon>
        <taxon>Micrococcales</taxon>
        <taxon>Micrococcaceae</taxon>
        <taxon>Nesterenkonia</taxon>
    </lineage>
</organism>
<reference evidence="2" key="1">
    <citation type="journal article" date="2019" name="Int. J. Syst. Evol. Microbiol.">
        <title>The Global Catalogue of Microorganisms (GCM) 10K type strain sequencing project: providing services to taxonomists for standard genome sequencing and annotation.</title>
        <authorList>
            <consortium name="The Broad Institute Genomics Platform"/>
            <consortium name="The Broad Institute Genome Sequencing Center for Infectious Disease"/>
            <person name="Wu L."/>
            <person name="Ma J."/>
        </authorList>
    </citation>
    <scope>NUCLEOTIDE SEQUENCE [LARGE SCALE GENOMIC DNA]</scope>
    <source>
        <strain evidence="2">JCM 19129</strain>
    </source>
</reference>
<sequence length="90" mass="9589">MDKLMDKALTMGISLAGGFVATKAFDFAWQKITGEETPKHDDVDAVSIKKALVFAVSSAAITATVQILSQRGAKSATRKLKAAYGKRSEV</sequence>
<dbReference type="Proteomes" id="UP001500368">
    <property type="component" value="Unassembled WGS sequence"/>
</dbReference>
<keyword evidence="2" id="KW-1185">Reference proteome</keyword>
<evidence type="ECO:0000313" key="2">
    <source>
        <dbReference type="Proteomes" id="UP001500368"/>
    </source>
</evidence>
<accession>A0ABP9G056</accession>
<dbReference type="EMBL" id="BAABLW010000007">
    <property type="protein sequence ID" value="GAA4920463.1"/>
    <property type="molecule type" value="Genomic_DNA"/>
</dbReference>
<name>A0ABP9G056_9MICC</name>
<protein>
    <recommendedName>
        <fullName evidence="3">DUF4235 domain-containing protein</fullName>
    </recommendedName>
</protein>
<evidence type="ECO:0008006" key="3">
    <source>
        <dbReference type="Google" id="ProtNLM"/>
    </source>
</evidence>
<dbReference type="Pfam" id="PF14019">
    <property type="entry name" value="DUF4235"/>
    <property type="match status" value="1"/>
</dbReference>
<evidence type="ECO:0000313" key="1">
    <source>
        <dbReference type="EMBL" id="GAA4920463.1"/>
    </source>
</evidence>
<dbReference type="RefSeq" id="WP_044496064.1">
    <property type="nucleotide sequence ID" value="NZ_BAABLW010000007.1"/>
</dbReference>
<proteinExistence type="predicted"/>
<gene>
    <name evidence="1" type="ORF">GCM10025790_15650</name>
</gene>
<comment type="caution">
    <text evidence="1">The sequence shown here is derived from an EMBL/GenBank/DDBJ whole genome shotgun (WGS) entry which is preliminary data.</text>
</comment>